<dbReference type="CDD" id="cd03405">
    <property type="entry name" value="SPFH_HflC"/>
    <property type="match status" value="1"/>
</dbReference>
<dbReference type="EMBL" id="CP036298">
    <property type="protein sequence ID" value="QDV21796.1"/>
    <property type="molecule type" value="Genomic_DNA"/>
</dbReference>
<dbReference type="RefSeq" id="WP_145072477.1">
    <property type="nucleotide sequence ID" value="NZ_CP036298.1"/>
</dbReference>
<dbReference type="Gene3D" id="3.30.479.30">
    <property type="entry name" value="Band 7 domain"/>
    <property type="match status" value="1"/>
</dbReference>
<dbReference type="SMART" id="SM00244">
    <property type="entry name" value="PHB"/>
    <property type="match status" value="1"/>
</dbReference>
<evidence type="ECO:0000256" key="4">
    <source>
        <dbReference type="ARBA" id="ARBA00022989"/>
    </source>
</evidence>
<feature type="transmembrane region" description="Helical" evidence="7">
    <location>
        <begin position="6"/>
        <end position="30"/>
    </location>
</feature>
<name>A0A518FZP7_9BACT</name>
<dbReference type="PANTHER" id="PTHR42911:SF1">
    <property type="entry name" value="MODULATOR OF FTSH PROTEASE HFLC"/>
    <property type="match status" value="1"/>
</dbReference>
<dbReference type="KEGG" id="ahel:Q31a_00750"/>
<dbReference type="GO" id="GO:0008233">
    <property type="term" value="F:peptidase activity"/>
    <property type="evidence" value="ECO:0007669"/>
    <property type="project" value="UniProtKB-KW"/>
</dbReference>
<comment type="subcellular location">
    <subcellularLocation>
        <location evidence="1">Membrane</location>
        <topology evidence="1">Single-pass membrane protein</topology>
    </subcellularLocation>
</comment>
<dbReference type="NCBIfam" id="TIGR01932">
    <property type="entry name" value="hflC"/>
    <property type="match status" value="1"/>
</dbReference>
<proteinExistence type="inferred from homology"/>
<keyword evidence="9" id="KW-0645">Protease</keyword>
<evidence type="ECO:0000256" key="3">
    <source>
        <dbReference type="ARBA" id="ARBA00022692"/>
    </source>
</evidence>
<dbReference type="InterPro" id="IPR001107">
    <property type="entry name" value="Band_7"/>
</dbReference>
<dbReference type="GO" id="GO:0006508">
    <property type="term" value="P:proteolysis"/>
    <property type="evidence" value="ECO:0007669"/>
    <property type="project" value="UniProtKB-KW"/>
</dbReference>
<evidence type="ECO:0000256" key="7">
    <source>
        <dbReference type="SAM" id="Phobius"/>
    </source>
</evidence>
<keyword evidence="9" id="KW-0378">Hydrolase</keyword>
<keyword evidence="5 7" id="KW-0472">Membrane</keyword>
<comment type="function">
    <text evidence="6">HflC and HflK could regulate a protease.</text>
</comment>
<evidence type="ECO:0000256" key="6">
    <source>
        <dbReference type="PIRNR" id="PIRNR005651"/>
    </source>
</evidence>
<feature type="domain" description="Band 7" evidence="8">
    <location>
        <begin position="25"/>
        <end position="198"/>
    </location>
</feature>
<evidence type="ECO:0000313" key="9">
    <source>
        <dbReference type="EMBL" id="QDV21796.1"/>
    </source>
</evidence>
<reference evidence="9 10" key="1">
    <citation type="submission" date="2019-02" db="EMBL/GenBank/DDBJ databases">
        <title>Deep-cultivation of Planctomycetes and their phenomic and genomic characterization uncovers novel biology.</title>
        <authorList>
            <person name="Wiegand S."/>
            <person name="Jogler M."/>
            <person name="Boedeker C."/>
            <person name="Pinto D."/>
            <person name="Vollmers J."/>
            <person name="Rivas-Marin E."/>
            <person name="Kohn T."/>
            <person name="Peeters S.H."/>
            <person name="Heuer A."/>
            <person name="Rast P."/>
            <person name="Oberbeckmann S."/>
            <person name="Bunk B."/>
            <person name="Jeske O."/>
            <person name="Meyerdierks A."/>
            <person name="Storesund J.E."/>
            <person name="Kallscheuer N."/>
            <person name="Luecker S."/>
            <person name="Lage O.M."/>
            <person name="Pohl T."/>
            <person name="Merkel B.J."/>
            <person name="Hornburger P."/>
            <person name="Mueller R.-W."/>
            <person name="Bruemmer F."/>
            <person name="Labrenz M."/>
            <person name="Spormann A.M."/>
            <person name="Op den Camp H."/>
            <person name="Overmann J."/>
            <person name="Amann R."/>
            <person name="Jetten M.S.M."/>
            <person name="Mascher T."/>
            <person name="Medema M.H."/>
            <person name="Devos D.P."/>
            <person name="Kaster A.-K."/>
            <person name="Ovreas L."/>
            <person name="Rohde M."/>
            <person name="Galperin M.Y."/>
            <person name="Jogler C."/>
        </authorList>
    </citation>
    <scope>NUCLEOTIDE SEQUENCE [LARGE SCALE GENOMIC DNA]</scope>
    <source>
        <strain evidence="9 10">Q31a</strain>
    </source>
</reference>
<evidence type="ECO:0000313" key="10">
    <source>
        <dbReference type="Proteomes" id="UP000318017"/>
    </source>
</evidence>
<evidence type="ECO:0000256" key="2">
    <source>
        <dbReference type="ARBA" id="ARBA00007862"/>
    </source>
</evidence>
<organism evidence="9 10">
    <name type="scientific">Aureliella helgolandensis</name>
    <dbReference type="NCBI Taxonomy" id="2527968"/>
    <lineage>
        <taxon>Bacteria</taxon>
        <taxon>Pseudomonadati</taxon>
        <taxon>Planctomycetota</taxon>
        <taxon>Planctomycetia</taxon>
        <taxon>Pirellulales</taxon>
        <taxon>Pirellulaceae</taxon>
        <taxon>Aureliella</taxon>
    </lineage>
</organism>
<dbReference type="AlphaFoldDB" id="A0A518FZP7"/>
<dbReference type="Proteomes" id="UP000318017">
    <property type="component" value="Chromosome"/>
</dbReference>
<sequence>MSRKIAQFAVSIVAVCGLILLAAQFVVYIVDQRELAVVMRFGEPVRSQSRPGMYFKTPFIETVRKFPSTLQFWGDDPAELLPDLPTKDDKKIEIVPWAVWRISDPIAFVKRMRTLENAENRVAQFARGAIRDVITVYDLEDLVRSTNREMKMAQLEFDEESMTMLQEALPDAELMVAAPKSKGLVGRQAILAKINAVAHESLETKEGAEAGDNRGIELVDVGISRIDFVDSVRQTTFKRWIAEREAISTLNIKEGEERKQEILNKTNAEIEKIQGEGQREASEMRGRADAEVIKRYADAIGEVGDFYTFVRTLEAYEKSIDQSTELILTTDNGFLKQLQVIGEAAPAQ</sequence>
<accession>A0A518FZP7</accession>
<evidence type="ECO:0000256" key="1">
    <source>
        <dbReference type="ARBA" id="ARBA00004167"/>
    </source>
</evidence>
<keyword evidence="4 7" id="KW-1133">Transmembrane helix</keyword>
<evidence type="ECO:0000259" key="8">
    <source>
        <dbReference type="SMART" id="SM00244"/>
    </source>
</evidence>
<keyword evidence="3 7" id="KW-0812">Transmembrane</keyword>
<dbReference type="OrthoDB" id="9809197at2"/>
<gene>
    <name evidence="9" type="primary">hflC</name>
    <name evidence="9" type="ORF">Q31a_00750</name>
</gene>
<dbReference type="Pfam" id="PF01145">
    <property type="entry name" value="Band_7"/>
    <property type="match status" value="1"/>
</dbReference>
<dbReference type="GO" id="GO:0016020">
    <property type="term" value="C:membrane"/>
    <property type="evidence" value="ECO:0007669"/>
    <property type="project" value="UniProtKB-SubCell"/>
</dbReference>
<protein>
    <recommendedName>
        <fullName evidence="6">Protein HflC</fullName>
    </recommendedName>
</protein>
<dbReference type="SUPFAM" id="SSF117892">
    <property type="entry name" value="Band 7/SPFH domain"/>
    <property type="match status" value="1"/>
</dbReference>
<comment type="similarity">
    <text evidence="2 6">Belongs to the band 7/mec-2 family. HflC subfamily.</text>
</comment>
<dbReference type="InterPro" id="IPR010200">
    <property type="entry name" value="HflC"/>
</dbReference>
<dbReference type="PIRSF" id="PIRSF005651">
    <property type="entry name" value="HflC"/>
    <property type="match status" value="1"/>
</dbReference>
<keyword evidence="10" id="KW-1185">Reference proteome</keyword>
<dbReference type="PANTHER" id="PTHR42911">
    <property type="entry name" value="MODULATOR OF FTSH PROTEASE HFLC"/>
    <property type="match status" value="1"/>
</dbReference>
<evidence type="ECO:0000256" key="5">
    <source>
        <dbReference type="ARBA" id="ARBA00023136"/>
    </source>
</evidence>
<dbReference type="InterPro" id="IPR036013">
    <property type="entry name" value="Band_7/SPFH_dom_sf"/>
</dbReference>